<evidence type="ECO:0000256" key="1">
    <source>
        <dbReference type="SAM" id="MobiDB-lite"/>
    </source>
</evidence>
<accession>A0ABR1SZR9</accession>
<dbReference type="EMBL" id="JAQQWK010000006">
    <property type="protein sequence ID" value="KAK8039821.1"/>
    <property type="molecule type" value="Genomic_DNA"/>
</dbReference>
<feature type="region of interest" description="Disordered" evidence="1">
    <location>
        <begin position="85"/>
        <end position="114"/>
    </location>
</feature>
<proteinExistence type="predicted"/>
<evidence type="ECO:0000313" key="2">
    <source>
        <dbReference type="EMBL" id="KAK8039821.1"/>
    </source>
</evidence>
<sequence length="122" mass="13390">MKLLLSTQPFLLTLAIPARRNPHATAMAPSSKAAVAFHPSKAAQQMNPLPRILIESLNNPIHVANGSRGAVQLRLPRAIRRYRAGRQCPRPDRPIRKPSGVLRGRGAGLPARAPSRWCLRRG</sequence>
<reference evidence="2 3" key="1">
    <citation type="submission" date="2023-01" db="EMBL/GenBank/DDBJ databases">
        <title>Analysis of 21 Apiospora genomes using comparative genomics revels a genus with tremendous synthesis potential of carbohydrate active enzymes and secondary metabolites.</title>
        <authorList>
            <person name="Sorensen T."/>
        </authorList>
    </citation>
    <scope>NUCLEOTIDE SEQUENCE [LARGE SCALE GENOMIC DNA]</scope>
    <source>
        <strain evidence="2 3">CBS 33761</strain>
    </source>
</reference>
<organism evidence="2 3">
    <name type="scientific">Apiospora rasikravindrae</name>
    <dbReference type="NCBI Taxonomy" id="990691"/>
    <lineage>
        <taxon>Eukaryota</taxon>
        <taxon>Fungi</taxon>
        <taxon>Dikarya</taxon>
        <taxon>Ascomycota</taxon>
        <taxon>Pezizomycotina</taxon>
        <taxon>Sordariomycetes</taxon>
        <taxon>Xylariomycetidae</taxon>
        <taxon>Amphisphaeriales</taxon>
        <taxon>Apiosporaceae</taxon>
        <taxon>Apiospora</taxon>
    </lineage>
</organism>
<dbReference type="Proteomes" id="UP001444661">
    <property type="component" value="Unassembled WGS sequence"/>
</dbReference>
<keyword evidence="3" id="KW-1185">Reference proteome</keyword>
<comment type="caution">
    <text evidence="2">The sequence shown here is derived from an EMBL/GenBank/DDBJ whole genome shotgun (WGS) entry which is preliminary data.</text>
</comment>
<name>A0ABR1SZR9_9PEZI</name>
<evidence type="ECO:0000313" key="3">
    <source>
        <dbReference type="Proteomes" id="UP001444661"/>
    </source>
</evidence>
<gene>
    <name evidence="2" type="ORF">PG993_008232</name>
</gene>
<protein>
    <submittedName>
        <fullName evidence="2">Uncharacterized protein</fullName>
    </submittedName>
</protein>